<dbReference type="PROSITE" id="PS50195">
    <property type="entry name" value="PX"/>
    <property type="match status" value="1"/>
</dbReference>
<dbReference type="FunFam" id="3.30.1520.10:FF:000004">
    <property type="entry name" value="Sorting nexin"/>
    <property type="match status" value="1"/>
</dbReference>
<dbReference type="AlphaFoldDB" id="A0A817WH62"/>
<dbReference type="SUPFAM" id="SSF50044">
    <property type="entry name" value="SH3-domain"/>
    <property type="match status" value="1"/>
</dbReference>
<dbReference type="Gene3D" id="3.30.1520.10">
    <property type="entry name" value="Phox-like domain"/>
    <property type="match status" value="1"/>
</dbReference>
<dbReference type="InterPro" id="IPR001452">
    <property type="entry name" value="SH3_domain"/>
</dbReference>
<evidence type="ECO:0000256" key="1">
    <source>
        <dbReference type="ARBA" id="ARBA00004156"/>
    </source>
</evidence>
<dbReference type="PANTHER" id="PTHR45827">
    <property type="entry name" value="SORTING NEXIN"/>
    <property type="match status" value="1"/>
</dbReference>
<dbReference type="InterPro" id="IPR027267">
    <property type="entry name" value="AH/BAR_dom_sf"/>
</dbReference>
<organism evidence="10 11">
    <name type="scientific">Rotaria socialis</name>
    <dbReference type="NCBI Taxonomy" id="392032"/>
    <lineage>
        <taxon>Eukaryota</taxon>
        <taxon>Metazoa</taxon>
        <taxon>Spiralia</taxon>
        <taxon>Gnathifera</taxon>
        <taxon>Rotifera</taxon>
        <taxon>Eurotatoria</taxon>
        <taxon>Bdelloidea</taxon>
        <taxon>Philodinida</taxon>
        <taxon>Philodinidae</taxon>
        <taxon>Rotaria</taxon>
    </lineage>
</organism>
<keyword evidence="3 6" id="KW-0728">SH3 domain</keyword>
<dbReference type="InterPro" id="IPR001683">
    <property type="entry name" value="PX_dom"/>
</dbReference>
<dbReference type="GO" id="GO:0097320">
    <property type="term" value="P:plasma membrane tubulation"/>
    <property type="evidence" value="ECO:0007669"/>
    <property type="project" value="TreeGrafter"/>
</dbReference>
<reference evidence="10" key="1">
    <citation type="submission" date="2021-02" db="EMBL/GenBank/DDBJ databases">
        <authorList>
            <person name="Nowell W R."/>
        </authorList>
    </citation>
    <scope>NUCLEOTIDE SEQUENCE</scope>
</reference>
<dbReference type="InterPro" id="IPR036028">
    <property type="entry name" value="SH3-like_dom_sf"/>
</dbReference>
<dbReference type="Gene3D" id="1.20.1270.60">
    <property type="entry name" value="Arfaptin homology (AH) domain/BAR domain"/>
    <property type="match status" value="1"/>
</dbReference>
<protein>
    <recommendedName>
        <fullName evidence="12">Sorting nexin</fullName>
    </recommendedName>
</protein>
<dbReference type="SMART" id="SM00326">
    <property type="entry name" value="SH3"/>
    <property type="match status" value="1"/>
</dbReference>
<dbReference type="InterPro" id="IPR036871">
    <property type="entry name" value="PX_dom_sf"/>
</dbReference>
<keyword evidence="4" id="KW-0472">Membrane</keyword>
<dbReference type="Pfam" id="PF00787">
    <property type="entry name" value="PX"/>
    <property type="match status" value="1"/>
</dbReference>
<dbReference type="Pfam" id="PF14604">
    <property type="entry name" value="SH3_9"/>
    <property type="match status" value="1"/>
</dbReference>
<dbReference type="GO" id="GO:0030659">
    <property type="term" value="C:cytoplasmic vesicle membrane"/>
    <property type="evidence" value="ECO:0007669"/>
    <property type="project" value="UniProtKB-SubCell"/>
</dbReference>
<feature type="region of interest" description="Disordered" evidence="7">
    <location>
        <begin position="275"/>
        <end position="353"/>
    </location>
</feature>
<evidence type="ECO:0000256" key="6">
    <source>
        <dbReference type="PROSITE-ProRule" id="PRU00192"/>
    </source>
</evidence>
<dbReference type="SMART" id="SM00312">
    <property type="entry name" value="PX"/>
    <property type="match status" value="1"/>
</dbReference>
<evidence type="ECO:0000256" key="7">
    <source>
        <dbReference type="SAM" id="MobiDB-lite"/>
    </source>
</evidence>
<dbReference type="GO" id="GO:0016197">
    <property type="term" value="P:endosomal transport"/>
    <property type="evidence" value="ECO:0007669"/>
    <property type="project" value="TreeGrafter"/>
</dbReference>
<evidence type="ECO:0000256" key="3">
    <source>
        <dbReference type="ARBA" id="ARBA00022443"/>
    </source>
</evidence>
<evidence type="ECO:0000313" key="10">
    <source>
        <dbReference type="EMBL" id="CAF3355325.1"/>
    </source>
</evidence>
<comment type="similarity">
    <text evidence="2">Belongs to the sorting nexin family.</text>
</comment>
<dbReference type="EMBL" id="CAJNYD010001621">
    <property type="protein sequence ID" value="CAF3355325.1"/>
    <property type="molecule type" value="Genomic_DNA"/>
</dbReference>
<feature type="compositionally biased region" description="Polar residues" evidence="7">
    <location>
        <begin position="306"/>
        <end position="342"/>
    </location>
</feature>
<comment type="subcellular location">
    <subcellularLocation>
        <location evidence="1">Cytoplasmic vesicle membrane</location>
    </subcellularLocation>
</comment>
<dbReference type="SUPFAM" id="SSF64268">
    <property type="entry name" value="PX domain"/>
    <property type="match status" value="1"/>
</dbReference>
<name>A0A817WH62_9BILA</name>
<evidence type="ECO:0000259" key="8">
    <source>
        <dbReference type="PROSITE" id="PS50002"/>
    </source>
</evidence>
<dbReference type="GO" id="GO:0006897">
    <property type="term" value="P:endocytosis"/>
    <property type="evidence" value="ECO:0007669"/>
    <property type="project" value="TreeGrafter"/>
</dbReference>
<keyword evidence="5" id="KW-0968">Cytoplasmic vesicle</keyword>
<proteinExistence type="inferred from homology"/>
<dbReference type="PRINTS" id="PR00452">
    <property type="entry name" value="SH3DOMAIN"/>
</dbReference>
<accession>A0A817WH62</accession>
<dbReference type="Proteomes" id="UP000663833">
    <property type="component" value="Unassembled WGS sequence"/>
</dbReference>
<dbReference type="Gene3D" id="2.30.30.40">
    <property type="entry name" value="SH3 Domains"/>
    <property type="match status" value="1"/>
</dbReference>
<feature type="domain" description="SH3" evidence="8">
    <location>
        <begin position="3"/>
        <end position="64"/>
    </location>
</feature>
<dbReference type="PANTHER" id="PTHR45827:SF1">
    <property type="entry name" value="SORTING NEXIN"/>
    <property type="match status" value="1"/>
</dbReference>
<comment type="caution">
    <text evidence="10">The sequence shown here is derived from an EMBL/GenBank/DDBJ whole genome shotgun (WGS) entry which is preliminary data.</text>
</comment>
<evidence type="ECO:0000313" key="11">
    <source>
        <dbReference type="Proteomes" id="UP000663833"/>
    </source>
</evidence>
<evidence type="ECO:0000256" key="5">
    <source>
        <dbReference type="ARBA" id="ARBA00023329"/>
    </source>
</evidence>
<dbReference type="GO" id="GO:0035091">
    <property type="term" value="F:phosphatidylinositol binding"/>
    <property type="evidence" value="ECO:0007669"/>
    <property type="project" value="InterPro"/>
</dbReference>
<dbReference type="Pfam" id="PF10456">
    <property type="entry name" value="BAR_3_WASP_bdg"/>
    <property type="match status" value="1"/>
</dbReference>
<feature type="domain" description="PX" evidence="9">
    <location>
        <begin position="399"/>
        <end position="510"/>
    </location>
</feature>
<gene>
    <name evidence="10" type="ORF">LUA448_LOCUS13446</name>
</gene>
<dbReference type="InterPro" id="IPR019497">
    <property type="entry name" value="Sorting_nexin_WASP-bd-dom"/>
</dbReference>
<evidence type="ECO:0008006" key="12">
    <source>
        <dbReference type="Google" id="ProtNLM"/>
    </source>
</evidence>
<dbReference type="GO" id="GO:0005886">
    <property type="term" value="C:plasma membrane"/>
    <property type="evidence" value="ECO:0007669"/>
    <property type="project" value="TreeGrafter"/>
</dbReference>
<evidence type="ECO:0000259" key="9">
    <source>
        <dbReference type="PROSITE" id="PS50195"/>
    </source>
</evidence>
<sequence length="742" mass="83587">MSNSEFKARALYEFAAEGPNELSFNANDILTITSNTAGHGWWYAKSASGKVGVIPQNYVEALSDLPEPNEPPPPPLSSFSNPANVYFNRDLTNTNFNTSKTSIPTFDPPQYMNPTTYSNWQSQDPPAWSPPITAQSNQVAEQTLTNSSQSLKICTESEKKLANNVFISDDTDNGYITVTDLSPRLILMSNTYSKSPELTNLSDDIYEYLETPRPMPSMSNHISPFYFPNISLPLPQQSTISNNYLIPVSSSEELHIYNTIDDVGISHSQILHNKSKTMSLPMRPLSRRDTDSDDSFSDSECPPSSQQATNSNTLSKQNSFKNTATLTPHSTSPYPNSRSSFTGGEVNKPPPRARFFDKHGLDNYLLNGSKAKPEEHVEIAYDENDGGVCWARNLTLPPFNCRVEEPSKGTKLGGLKAFTEYKVITDIPGSHFVLRRYKQFDWLHEQLVNKFRFICIPPLPEKQIAGRFDQEFVEERRRQLELWLNRVCRHPVLCASYAVQHFIACDANDKNKKDWKGGKRKVEKDELREASWLQCVTLTNTGLSESQIAAQIETFAQQQPGLESHLKSLNQGLIKYLERQTEVYERDILRVSDLFSKVYGAVHVDTTTAGNKELSSSISKISGSYGEIADLYKTKATADLRDFIERIQEYIGLLACFPSILSIQKSASEFIKTLQQRAASSDFTNAIHRGLVLNHVVLAEVNFFQKEKVTDFKVYMKGLVDKQTEFYEKVSTSLRDASLSFK</sequence>
<evidence type="ECO:0000256" key="2">
    <source>
        <dbReference type="ARBA" id="ARBA00010883"/>
    </source>
</evidence>
<evidence type="ECO:0000256" key="4">
    <source>
        <dbReference type="ARBA" id="ARBA00023136"/>
    </source>
</evidence>
<dbReference type="PROSITE" id="PS50002">
    <property type="entry name" value="SH3"/>
    <property type="match status" value="1"/>
</dbReference>